<gene>
    <name evidence="3" type="ORF">LSALG_LOCUS31532</name>
</gene>
<name>A0AA35ZHV7_LACSI</name>
<organism evidence="3 4">
    <name type="scientific">Lactuca saligna</name>
    <name type="common">Willowleaf lettuce</name>
    <dbReference type="NCBI Taxonomy" id="75948"/>
    <lineage>
        <taxon>Eukaryota</taxon>
        <taxon>Viridiplantae</taxon>
        <taxon>Streptophyta</taxon>
        <taxon>Embryophyta</taxon>
        <taxon>Tracheophyta</taxon>
        <taxon>Spermatophyta</taxon>
        <taxon>Magnoliopsida</taxon>
        <taxon>eudicotyledons</taxon>
        <taxon>Gunneridae</taxon>
        <taxon>Pentapetalae</taxon>
        <taxon>asterids</taxon>
        <taxon>campanulids</taxon>
        <taxon>Asterales</taxon>
        <taxon>Asteraceae</taxon>
        <taxon>Cichorioideae</taxon>
        <taxon>Cichorieae</taxon>
        <taxon>Lactucinae</taxon>
        <taxon>Lactuca</taxon>
    </lineage>
</organism>
<protein>
    <recommendedName>
        <fullName evidence="5">Transmembrane protein</fullName>
    </recommendedName>
</protein>
<sequence>MMDGKEQEGTQRFNNKYSSLSNNITLKLHLFLQMVILLSFLLTFTSYNSYHYPMSAFLLPLFTHTFEKKYLFILCTTILTFITKKNLHSGLKENLHHEKLLYSLDEINVAAVVEGDLQECEYGRLDDQESKEEHEENTENSEKESEVAMEDEADGEVFMEEGILGGSSRVEEEHAAMNMDTEELNKKIEEFIRKMREELRVEAEQHLINV</sequence>
<dbReference type="Proteomes" id="UP001177003">
    <property type="component" value="Chromosome 7"/>
</dbReference>
<keyword evidence="2" id="KW-1133">Transmembrane helix</keyword>
<accession>A0AA35ZHV7</accession>
<evidence type="ECO:0000256" key="1">
    <source>
        <dbReference type="SAM" id="MobiDB-lite"/>
    </source>
</evidence>
<reference evidence="3" key="1">
    <citation type="submission" date="2023-04" db="EMBL/GenBank/DDBJ databases">
        <authorList>
            <person name="Vijverberg K."/>
            <person name="Xiong W."/>
            <person name="Schranz E."/>
        </authorList>
    </citation>
    <scope>NUCLEOTIDE SEQUENCE</scope>
</reference>
<evidence type="ECO:0000313" key="3">
    <source>
        <dbReference type="EMBL" id="CAI9292458.1"/>
    </source>
</evidence>
<keyword evidence="2" id="KW-0812">Transmembrane</keyword>
<dbReference type="EMBL" id="OX465083">
    <property type="protein sequence ID" value="CAI9292458.1"/>
    <property type="molecule type" value="Genomic_DNA"/>
</dbReference>
<feature type="compositionally biased region" description="Basic and acidic residues" evidence="1">
    <location>
        <begin position="125"/>
        <end position="134"/>
    </location>
</feature>
<keyword evidence="4" id="KW-1185">Reference proteome</keyword>
<feature type="transmembrane region" description="Helical" evidence="2">
    <location>
        <begin position="30"/>
        <end position="50"/>
    </location>
</feature>
<proteinExistence type="predicted"/>
<dbReference type="PANTHER" id="PTHR34947">
    <property type="entry name" value="TRANSMEMBRANE PROTEIN"/>
    <property type="match status" value="1"/>
</dbReference>
<evidence type="ECO:0008006" key="5">
    <source>
        <dbReference type="Google" id="ProtNLM"/>
    </source>
</evidence>
<keyword evidence="2" id="KW-0472">Membrane</keyword>
<evidence type="ECO:0000313" key="4">
    <source>
        <dbReference type="Proteomes" id="UP001177003"/>
    </source>
</evidence>
<feature type="region of interest" description="Disordered" evidence="1">
    <location>
        <begin position="125"/>
        <end position="150"/>
    </location>
</feature>
<evidence type="ECO:0000256" key="2">
    <source>
        <dbReference type="SAM" id="Phobius"/>
    </source>
</evidence>
<dbReference type="PANTHER" id="PTHR34947:SF4">
    <property type="entry name" value="TRANSMEMBRANE PROTEIN"/>
    <property type="match status" value="1"/>
</dbReference>
<dbReference type="AlphaFoldDB" id="A0AA35ZHV7"/>